<dbReference type="RefSeq" id="WP_129172494.1">
    <property type="nucleotide sequence ID" value="NZ_JACCBI010000001.1"/>
</dbReference>
<dbReference type="EMBL" id="JACCBI010000001">
    <property type="protein sequence ID" value="NYD67557.1"/>
    <property type="molecule type" value="Genomic_DNA"/>
</dbReference>
<reference evidence="2 3" key="1">
    <citation type="submission" date="2019-01" db="EMBL/GenBank/DDBJ databases">
        <title>Agromyces.</title>
        <authorList>
            <person name="Li J."/>
        </authorList>
    </citation>
    <scope>NUCLEOTIDE SEQUENCE [LARGE SCALE GENOMIC DNA]</scope>
    <source>
        <strain evidence="2 3">DSM 23870</strain>
    </source>
</reference>
<evidence type="ECO:0000313" key="3">
    <source>
        <dbReference type="Proteomes" id="UP000292686"/>
    </source>
</evidence>
<dbReference type="Proteomes" id="UP000292686">
    <property type="component" value="Unassembled WGS sequence"/>
</dbReference>
<comment type="caution">
    <text evidence="2">The sequence shown here is derived from an EMBL/GenBank/DDBJ whole genome shotgun (WGS) entry which is preliminary data.</text>
</comment>
<evidence type="ECO:0000313" key="1">
    <source>
        <dbReference type="EMBL" id="NYD67557.1"/>
    </source>
</evidence>
<reference evidence="1 4" key="2">
    <citation type="submission" date="2020-07" db="EMBL/GenBank/DDBJ databases">
        <title>Sequencing the genomes of 1000 actinobacteria strains.</title>
        <authorList>
            <person name="Klenk H.-P."/>
        </authorList>
    </citation>
    <scope>NUCLEOTIDE SEQUENCE [LARGE SCALE GENOMIC DNA]</scope>
    <source>
        <strain evidence="1 4">DSM 23870</strain>
    </source>
</reference>
<dbReference type="AlphaFoldDB" id="A0A4Q2MGE4"/>
<dbReference type="EMBL" id="SDPM01000001">
    <property type="protein sequence ID" value="RXZ88230.1"/>
    <property type="molecule type" value="Genomic_DNA"/>
</dbReference>
<dbReference type="OrthoDB" id="3730098at2"/>
<name>A0A4Q2MGE4_9MICO</name>
<protein>
    <submittedName>
        <fullName evidence="2">Uncharacterized protein</fullName>
    </submittedName>
</protein>
<organism evidence="2 3">
    <name type="scientific">Agromyces atrinae</name>
    <dbReference type="NCBI Taxonomy" id="592376"/>
    <lineage>
        <taxon>Bacteria</taxon>
        <taxon>Bacillati</taxon>
        <taxon>Actinomycetota</taxon>
        <taxon>Actinomycetes</taxon>
        <taxon>Micrococcales</taxon>
        <taxon>Microbacteriaceae</taxon>
        <taxon>Agromyces</taxon>
    </lineage>
</organism>
<evidence type="ECO:0000313" key="2">
    <source>
        <dbReference type="EMBL" id="RXZ88230.1"/>
    </source>
</evidence>
<sequence length="73" mass="7460">MDTVTPRALTPRERGALEALIGWGTTNDGPVTSADRARWLTQAAGTWAGDACGCGTCPTIELTDAAGATPRSA</sequence>
<accession>A0A4Q2MGE4</accession>
<proteinExistence type="predicted"/>
<evidence type="ECO:0000313" key="4">
    <source>
        <dbReference type="Proteomes" id="UP000581087"/>
    </source>
</evidence>
<dbReference type="Proteomes" id="UP000581087">
    <property type="component" value="Unassembled WGS sequence"/>
</dbReference>
<keyword evidence="3" id="KW-1185">Reference proteome</keyword>
<gene>
    <name evidence="1" type="ORF">BJ972_002076</name>
    <name evidence="2" type="ORF">ESP50_03355</name>
</gene>